<gene>
    <name evidence="1" type="ORF">SPRI_4198</name>
</gene>
<dbReference type="Proteomes" id="UP000060513">
    <property type="component" value="Chromosome"/>
</dbReference>
<reference evidence="1 2" key="1">
    <citation type="submission" date="2015-08" db="EMBL/GenBank/DDBJ databases">
        <title>Genome sequence of the pristinamycin over-producing bacterium Streptomyces pristinaespiralis HCCB10218.</title>
        <authorList>
            <person name="Tian J."/>
            <person name="Yang J."/>
            <person name="Li L."/>
            <person name="Ruan L."/>
            <person name="Wei W."/>
            <person name="Zheng G."/>
            <person name="Wei Z."/>
            <person name="Yang S."/>
            <person name="Ge M."/>
            <person name="Jiang W."/>
            <person name="Lu Y."/>
        </authorList>
    </citation>
    <scope>NUCLEOTIDE SEQUENCE [LARGE SCALE GENOMIC DNA]</scope>
    <source>
        <strain evidence="1 2">HCCB 10218</strain>
    </source>
</reference>
<dbReference type="RefSeq" id="WP_158685181.1">
    <property type="nucleotide sequence ID" value="NZ_CP011340.1"/>
</dbReference>
<protein>
    <submittedName>
        <fullName evidence="1">Uncharacterized protein</fullName>
    </submittedName>
</protein>
<dbReference type="GeneID" id="97234759"/>
<name>A0A0M4D7D3_STRPR</name>
<evidence type="ECO:0000313" key="1">
    <source>
        <dbReference type="EMBL" id="ALC22504.1"/>
    </source>
</evidence>
<dbReference type="EMBL" id="CP011340">
    <property type="protein sequence ID" value="ALC22504.1"/>
    <property type="molecule type" value="Genomic_DNA"/>
</dbReference>
<dbReference type="AlphaFoldDB" id="A0A0M4D7D3"/>
<dbReference type="KEGG" id="spri:SPRI_4198"/>
<accession>A0A0M4D7D3</accession>
<evidence type="ECO:0000313" key="2">
    <source>
        <dbReference type="Proteomes" id="UP000060513"/>
    </source>
</evidence>
<sequence>MGAASYDDALEAARQTALPASIGAEVKLDAGELLKAGAPRRADDVSG</sequence>
<organism evidence="1">
    <name type="scientific">Streptomyces pristinaespiralis</name>
    <dbReference type="NCBI Taxonomy" id="38300"/>
    <lineage>
        <taxon>Bacteria</taxon>
        <taxon>Bacillati</taxon>
        <taxon>Actinomycetota</taxon>
        <taxon>Actinomycetes</taxon>
        <taxon>Kitasatosporales</taxon>
        <taxon>Streptomycetaceae</taxon>
        <taxon>Streptomyces</taxon>
    </lineage>
</organism>
<proteinExistence type="predicted"/>